<proteinExistence type="inferred from homology"/>
<evidence type="ECO:0000313" key="10">
    <source>
        <dbReference type="EMBL" id="HIV14199.1"/>
    </source>
</evidence>
<evidence type="ECO:0000256" key="9">
    <source>
        <dbReference type="SAM" id="Phobius"/>
    </source>
</evidence>
<dbReference type="PIRSF" id="PIRSF037778">
    <property type="entry name" value="UCP037778_transp_RibU"/>
    <property type="match status" value="1"/>
</dbReference>
<comment type="caution">
    <text evidence="10">The sequence shown here is derived from an EMBL/GenBank/DDBJ whole genome shotgun (WGS) entry which is preliminary data.</text>
</comment>
<evidence type="ECO:0000256" key="3">
    <source>
        <dbReference type="ARBA" id="ARBA00022448"/>
    </source>
</evidence>
<name>A0A9D1NYA0_9FIRM</name>
<feature type="transmembrane region" description="Helical" evidence="9">
    <location>
        <begin position="168"/>
        <end position="195"/>
    </location>
</feature>
<keyword evidence="7 8" id="KW-0472">Membrane</keyword>
<evidence type="ECO:0000256" key="4">
    <source>
        <dbReference type="ARBA" id="ARBA00022475"/>
    </source>
</evidence>
<evidence type="ECO:0000256" key="7">
    <source>
        <dbReference type="ARBA" id="ARBA00023136"/>
    </source>
</evidence>
<keyword evidence="5 9" id="KW-0812">Transmembrane</keyword>
<dbReference type="AlphaFoldDB" id="A0A9D1NYA0"/>
<dbReference type="Pfam" id="PF12822">
    <property type="entry name" value="ECF_trnsprt"/>
    <property type="match status" value="1"/>
</dbReference>
<evidence type="ECO:0000256" key="1">
    <source>
        <dbReference type="ARBA" id="ARBA00004651"/>
    </source>
</evidence>
<keyword evidence="6 9" id="KW-1133">Transmembrane helix</keyword>
<dbReference type="GO" id="GO:0005886">
    <property type="term" value="C:plasma membrane"/>
    <property type="evidence" value="ECO:0007669"/>
    <property type="project" value="UniProtKB-SubCell"/>
</dbReference>
<evidence type="ECO:0000256" key="8">
    <source>
        <dbReference type="PIRNR" id="PIRNR037778"/>
    </source>
</evidence>
<reference evidence="10" key="1">
    <citation type="submission" date="2020-10" db="EMBL/GenBank/DDBJ databases">
        <authorList>
            <person name="Gilroy R."/>
        </authorList>
    </citation>
    <scope>NUCLEOTIDE SEQUENCE</scope>
    <source>
        <strain evidence="10">ChiBcec2-4451</strain>
    </source>
</reference>
<dbReference type="InterPro" id="IPR025720">
    <property type="entry name" value="RibU"/>
</dbReference>
<comment type="subcellular location">
    <subcellularLocation>
        <location evidence="1">Cell membrane</location>
        <topology evidence="1">Multi-pass membrane protein</topology>
    </subcellularLocation>
</comment>
<dbReference type="EMBL" id="DVON01000291">
    <property type="protein sequence ID" value="HIV14199.1"/>
    <property type="molecule type" value="Genomic_DNA"/>
</dbReference>
<keyword evidence="3 8" id="KW-0813">Transport</keyword>
<feature type="transmembrane region" description="Helical" evidence="9">
    <location>
        <begin position="90"/>
        <end position="109"/>
    </location>
</feature>
<comment type="similarity">
    <text evidence="2 8">Belongs to the prokaryotic riboflavin transporter (P-RFT) (TC 2.A.87) family.</text>
</comment>
<organism evidence="10 11">
    <name type="scientific">Candidatus Pullilachnospira stercoravium</name>
    <dbReference type="NCBI Taxonomy" id="2840913"/>
    <lineage>
        <taxon>Bacteria</taxon>
        <taxon>Bacillati</taxon>
        <taxon>Bacillota</taxon>
        <taxon>Clostridia</taxon>
        <taxon>Lachnospirales</taxon>
        <taxon>Lachnospiraceae</taxon>
        <taxon>Lachnospiraceae incertae sedis</taxon>
        <taxon>Candidatus Pullilachnospira</taxon>
    </lineage>
</organism>
<gene>
    <name evidence="10" type="ORF">IAA63_13830</name>
</gene>
<evidence type="ECO:0000256" key="5">
    <source>
        <dbReference type="ARBA" id="ARBA00022692"/>
    </source>
</evidence>
<keyword evidence="4 8" id="KW-1003">Cell membrane</keyword>
<sequence length="207" mass="22029">MNAGGHGQEVTKLRMMVQIAMLAAVATVLMLFEFPLPFIAPSFYEMDFSEVPVLIGAFAMGPLAGAAIELIKILLNFVLNGTITAGVGELANFLMGCALVMPAGLIYKLHKDRKHAMIGMTVGIVCMAAASAVLNGFLLLPAYGAAFGTPVDAFVEMGHAIIPFVDSLLTFCLVCVVPFNLIKGIVVSLLTLLLYKHISHVLKGNMM</sequence>
<dbReference type="InterPro" id="IPR024529">
    <property type="entry name" value="ECF_trnsprt_substrate-spec"/>
</dbReference>
<dbReference type="PANTHER" id="PTHR38438">
    <property type="entry name" value="RIBOFLAVIN TRANSPORTER RIBU"/>
    <property type="match status" value="1"/>
</dbReference>
<feature type="transmembrane region" description="Helical" evidence="9">
    <location>
        <begin position="15"/>
        <end position="39"/>
    </location>
</feature>
<evidence type="ECO:0000256" key="2">
    <source>
        <dbReference type="ARBA" id="ARBA00005540"/>
    </source>
</evidence>
<feature type="transmembrane region" description="Helical" evidence="9">
    <location>
        <begin position="51"/>
        <end position="78"/>
    </location>
</feature>
<comment type="function">
    <text evidence="8">Probably a riboflavin-binding protein that interacts with the energy-coupling factor (ECF) ABC-transporter complex.</text>
</comment>
<feature type="transmembrane region" description="Helical" evidence="9">
    <location>
        <begin position="121"/>
        <end position="148"/>
    </location>
</feature>
<protein>
    <recommendedName>
        <fullName evidence="8">Riboflavin transporter</fullName>
    </recommendedName>
</protein>
<evidence type="ECO:0000256" key="6">
    <source>
        <dbReference type="ARBA" id="ARBA00022989"/>
    </source>
</evidence>
<dbReference type="PANTHER" id="PTHR38438:SF1">
    <property type="entry name" value="RIBOFLAVIN TRANSPORTER RIBU"/>
    <property type="match status" value="1"/>
</dbReference>
<dbReference type="Gene3D" id="1.10.1760.20">
    <property type="match status" value="1"/>
</dbReference>
<reference evidence="10" key="2">
    <citation type="journal article" date="2021" name="PeerJ">
        <title>Extensive microbial diversity within the chicken gut microbiome revealed by metagenomics and culture.</title>
        <authorList>
            <person name="Gilroy R."/>
            <person name="Ravi A."/>
            <person name="Getino M."/>
            <person name="Pursley I."/>
            <person name="Horton D.L."/>
            <person name="Alikhan N.F."/>
            <person name="Baker D."/>
            <person name="Gharbi K."/>
            <person name="Hall N."/>
            <person name="Watson M."/>
            <person name="Adriaenssens E.M."/>
            <person name="Foster-Nyarko E."/>
            <person name="Jarju S."/>
            <person name="Secka A."/>
            <person name="Antonio M."/>
            <person name="Oren A."/>
            <person name="Chaudhuri R.R."/>
            <person name="La Ragione R."/>
            <person name="Hildebrand F."/>
            <person name="Pallen M.J."/>
        </authorList>
    </citation>
    <scope>NUCLEOTIDE SEQUENCE</scope>
    <source>
        <strain evidence="10">ChiBcec2-4451</strain>
    </source>
</reference>
<accession>A0A9D1NYA0</accession>
<evidence type="ECO:0000313" key="11">
    <source>
        <dbReference type="Proteomes" id="UP000886723"/>
    </source>
</evidence>
<dbReference type="GO" id="GO:0032217">
    <property type="term" value="F:riboflavin transmembrane transporter activity"/>
    <property type="evidence" value="ECO:0007669"/>
    <property type="project" value="UniProtKB-UniRule"/>
</dbReference>
<dbReference type="Proteomes" id="UP000886723">
    <property type="component" value="Unassembled WGS sequence"/>
</dbReference>